<evidence type="ECO:0000313" key="2">
    <source>
        <dbReference type="Proteomes" id="UP000337189"/>
    </source>
</evidence>
<sequence length="85" mass="9181">MDDLGRYFWALTDHVCRECFVRVVARPGDDDDQVFRCSNCGSEAQGSDERVICACGLPGVECRPNDNPTPADPGEIIAVAPGRAP</sequence>
<dbReference type="OrthoDB" id="9135410at2"/>
<evidence type="ECO:0000313" key="1">
    <source>
        <dbReference type="EMBL" id="VVE15782.1"/>
    </source>
</evidence>
<accession>A0A5E4VTQ5</accession>
<name>A0A5E4VTQ5_9BURK</name>
<reference evidence="1 2" key="1">
    <citation type="submission" date="2019-08" db="EMBL/GenBank/DDBJ databases">
        <authorList>
            <person name="Peeters C."/>
        </authorList>
    </citation>
    <scope>NUCLEOTIDE SEQUENCE [LARGE SCALE GENOMIC DNA]</scope>
    <source>
        <strain evidence="1 2">LMG 31110</strain>
    </source>
</reference>
<proteinExistence type="predicted"/>
<dbReference type="Proteomes" id="UP000337189">
    <property type="component" value="Unassembled WGS sequence"/>
</dbReference>
<gene>
    <name evidence="1" type="ORF">PCO31110_02909</name>
</gene>
<dbReference type="EMBL" id="CABPSJ010000003">
    <property type="protein sequence ID" value="VVE15782.1"/>
    <property type="molecule type" value="Genomic_DNA"/>
</dbReference>
<dbReference type="AlphaFoldDB" id="A0A5E4VTQ5"/>
<dbReference type="RefSeq" id="WP_150690712.1">
    <property type="nucleotide sequence ID" value="NZ_CABPSJ010000003.1"/>
</dbReference>
<organism evidence="1 2">
    <name type="scientific">Pandoraea communis</name>
    <dbReference type="NCBI Taxonomy" id="2508297"/>
    <lineage>
        <taxon>Bacteria</taxon>
        <taxon>Pseudomonadati</taxon>
        <taxon>Pseudomonadota</taxon>
        <taxon>Betaproteobacteria</taxon>
        <taxon>Burkholderiales</taxon>
        <taxon>Burkholderiaceae</taxon>
        <taxon>Pandoraea</taxon>
    </lineage>
</organism>
<protein>
    <submittedName>
        <fullName evidence="1">Uncharacterized protein</fullName>
    </submittedName>
</protein>